<keyword evidence="3" id="KW-1185">Reference proteome</keyword>
<organism evidence="2 3">
    <name type="scientific">Sphingomonas plantiphila</name>
    <dbReference type="NCBI Taxonomy" id="3163295"/>
    <lineage>
        <taxon>Bacteria</taxon>
        <taxon>Pseudomonadati</taxon>
        <taxon>Pseudomonadota</taxon>
        <taxon>Alphaproteobacteria</taxon>
        <taxon>Sphingomonadales</taxon>
        <taxon>Sphingomonadaceae</taxon>
        <taxon>Sphingomonas</taxon>
    </lineage>
</organism>
<gene>
    <name evidence="2" type="ORF">ABS767_06260</name>
</gene>
<sequence>MLRRSIAVTLLLVTPAVAQDKPGTIEVAENISFRHDHTGFTFPPELIGLKRAPGAELVKPQLDLFFSYRAPDQSEEVSVYLYRVKSGSLAQWFDVSRLTVEDRNALGRETAVGEPVAFIPPGQSNPSALKIAWALSDGPYRSTALAMIPMGEWLVKIRHTAKSIEAASLQRRTEAAIAALGWPQRIVPATDAVPVAACTVPLALKGSSKPARTSGAGTLLDAMMAQMEGGGSAGKEERRNPEKDAQPLQWCRDDAVKSPLRLYRPVGTRDTYLMAASDAGLAIWVRPGLSGLLDKKNAAQTWAVSIVRPGDTINYAPRDRLPLPSEIGTIVNGNATSRVTTWGEAAVNIDAGQLK</sequence>
<evidence type="ECO:0000313" key="3">
    <source>
        <dbReference type="Proteomes" id="UP001629244"/>
    </source>
</evidence>
<dbReference type="EMBL" id="JBELQC010000001">
    <property type="protein sequence ID" value="MFL9840562.1"/>
    <property type="molecule type" value="Genomic_DNA"/>
</dbReference>
<feature type="compositionally biased region" description="Basic and acidic residues" evidence="1">
    <location>
        <begin position="234"/>
        <end position="247"/>
    </location>
</feature>
<dbReference type="Proteomes" id="UP001629244">
    <property type="component" value="Unassembled WGS sequence"/>
</dbReference>
<feature type="region of interest" description="Disordered" evidence="1">
    <location>
        <begin position="228"/>
        <end position="247"/>
    </location>
</feature>
<reference evidence="2 3" key="1">
    <citation type="submission" date="2024-06" db="EMBL/GenBank/DDBJ databases">
        <authorList>
            <person name="Kaempfer P."/>
            <person name="Viver T."/>
        </authorList>
    </citation>
    <scope>NUCLEOTIDE SEQUENCE [LARGE SCALE GENOMIC DNA]</scope>
    <source>
        <strain evidence="2 3">ST-64</strain>
    </source>
</reference>
<dbReference type="RefSeq" id="WP_408077497.1">
    <property type="nucleotide sequence ID" value="NZ_JBELQC010000001.1"/>
</dbReference>
<proteinExistence type="predicted"/>
<accession>A0ABW8YM90</accession>
<evidence type="ECO:0000313" key="2">
    <source>
        <dbReference type="EMBL" id="MFL9840562.1"/>
    </source>
</evidence>
<protein>
    <submittedName>
        <fullName evidence="2">Uncharacterized protein</fullName>
    </submittedName>
</protein>
<comment type="caution">
    <text evidence="2">The sequence shown here is derived from an EMBL/GenBank/DDBJ whole genome shotgun (WGS) entry which is preliminary data.</text>
</comment>
<name>A0ABW8YM90_9SPHN</name>
<evidence type="ECO:0000256" key="1">
    <source>
        <dbReference type="SAM" id="MobiDB-lite"/>
    </source>
</evidence>